<dbReference type="SUPFAM" id="SSF56935">
    <property type="entry name" value="Porins"/>
    <property type="match status" value="1"/>
</dbReference>
<sequence length="874" mass="94949">MILNGRQLPTSILGDGANGSRAFDFANLASEGIAALEVYKSGRATIPSGGIGATINIRTPRPLDRPGTRGSLAARGVIDTSQNGKKDITPEVSGIFSTTLADDRIGILVNGVYQKRRASVNQANVGWRDGTLGTENNWGSLAQPGDPRAANITNRPSGNTVYQVPQNLSYDLNDIQRERINGQLVLQARPSDTLTATADFTYSRNEVKTRNNNLGIWFNHNDTSSSWTDGPIAAPIFYTERFTAGETKDLLYSSGYTAGRTENKSLGGNLNWKAPGGVTIELDAHHSTAESKPTNKYGNVNSLATAIFGVASQTINFEDKLPVASFTMQPGIDPLNAALLTPSGNRYSNSYFRDRINQAQFKAHYDHDGGFLDSIDWGFAYTDNKVRSAFGLLQNDTWGGVGGDSATARNAAAAVIPDSIFSPISVPKAFKGIDGAKSASLVQSFYGYRFEDVLSRIDQAYGVCGGDGNCLVPYTTDRRIREKTMAPYLQINTRFDLFSHPAHLVGGLRYESTTIKSSALVPVPTGTRQNSPNEFNVIYSGQTSFTTFSGAYHEWLPAIDLDIQPIRNVKLRASYSHTITRADYTSLQGGLTVDTLFRAGGNGTGAQGNPNLQPYKSKNIDLSAEWYYSPESYFSVRYFRKNVSNYIGQTQVRQNAFGLRDPANGPRYRAATAALTAAGQDLTFTNIRNYFSANYPGSVVNGAILSAPEDGPVTFVISQPFNSDDNATINGFEFALQHSFWDTGFGTQLNYTIVNGNRPYNNNLPASVSQFSINGLSDSANASLYYDKNGIQVRASYNYRAEFLASGGTNPYYINSYGQLDASASWEFIPGVTVFAEAINLTGADRSGHVRSAKAVTFVAKQDARYSAGLRFNF</sequence>
<evidence type="ECO:0000313" key="6">
    <source>
        <dbReference type="Proteomes" id="UP000623067"/>
    </source>
</evidence>
<comment type="caution">
    <text evidence="5">The sequence shown here is derived from an EMBL/GenBank/DDBJ whole genome shotgun (WGS) entry which is preliminary data.</text>
</comment>
<keyword evidence="2" id="KW-0472">Membrane</keyword>
<dbReference type="Proteomes" id="UP000623067">
    <property type="component" value="Unassembled WGS sequence"/>
</dbReference>
<dbReference type="InterPro" id="IPR000531">
    <property type="entry name" value="Beta-barrel_TonB"/>
</dbReference>
<reference evidence="5" key="2">
    <citation type="submission" date="2020-09" db="EMBL/GenBank/DDBJ databases">
        <authorList>
            <person name="Sun Q."/>
            <person name="Zhou Y."/>
        </authorList>
    </citation>
    <scope>NUCLEOTIDE SEQUENCE</scope>
    <source>
        <strain evidence="5">CGMCC 1.15330</strain>
    </source>
</reference>
<reference evidence="5" key="1">
    <citation type="journal article" date="2014" name="Int. J. Syst. Evol. Microbiol.">
        <title>Complete genome sequence of Corynebacterium casei LMG S-19264T (=DSM 44701T), isolated from a smear-ripened cheese.</title>
        <authorList>
            <consortium name="US DOE Joint Genome Institute (JGI-PGF)"/>
            <person name="Walter F."/>
            <person name="Albersmeier A."/>
            <person name="Kalinowski J."/>
            <person name="Ruckert C."/>
        </authorList>
    </citation>
    <scope>NUCLEOTIDE SEQUENCE</scope>
    <source>
        <strain evidence="5">CGMCC 1.15330</strain>
    </source>
</reference>
<evidence type="ECO:0000313" key="5">
    <source>
        <dbReference type="EMBL" id="GGB40942.1"/>
    </source>
</evidence>
<dbReference type="NCBIfam" id="TIGR01782">
    <property type="entry name" value="TonB-Xanth-Caul"/>
    <property type="match status" value="1"/>
</dbReference>
<evidence type="ECO:0000256" key="2">
    <source>
        <dbReference type="ARBA" id="ARBA00023136"/>
    </source>
</evidence>
<dbReference type="Gene3D" id="2.40.170.20">
    <property type="entry name" value="TonB-dependent receptor, beta-barrel domain"/>
    <property type="match status" value="1"/>
</dbReference>
<keyword evidence="3" id="KW-0998">Cell outer membrane</keyword>
<dbReference type="EMBL" id="BMIH01000005">
    <property type="protein sequence ID" value="GGB40942.1"/>
    <property type="molecule type" value="Genomic_DNA"/>
</dbReference>
<evidence type="ECO:0000256" key="1">
    <source>
        <dbReference type="ARBA" id="ARBA00004442"/>
    </source>
</evidence>
<organism evidence="5 6">
    <name type="scientific">Sphingomonas metalli</name>
    <dbReference type="NCBI Taxonomy" id="1779358"/>
    <lineage>
        <taxon>Bacteria</taxon>
        <taxon>Pseudomonadati</taxon>
        <taxon>Pseudomonadota</taxon>
        <taxon>Alphaproteobacteria</taxon>
        <taxon>Sphingomonadales</taxon>
        <taxon>Sphingomonadaceae</taxon>
        <taxon>Sphingomonas</taxon>
    </lineage>
</organism>
<accession>A0A916TDL6</accession>
<keyword evidence="5" id="KW-0675">Receptor</keyword>
<protein>
    <submittedName>
        <fullName evidence="5">TonB-dependent receptor</fullName>
    </submittedName>
</protein>
<evidence type="ECO:0000259" key="4">
    <source>
        <dbReference type="Pfam" id="PF00593"/>
    </source>
</evidence>
<evidence type="ECO:0000256" key="3">
    <source>
        <dbReference type="ARBA" id="ARBA00023237"/>
    </source>
</evidence>
<dbReference type="AlphaFoldDB" id="A0A916TDL6"/>
<dbReference type="RefSeq" id="WP_308419357.1">
    <property type="nucleotide sequence ID" value="NZ_BMIH01000005.1"/>
</dbReference>
<proteinExistence type="predicted"/>
<dbReference type="InterPro" id="IPR036942">
    <property type="entry name" value="Beta-barrel_TonB_sf"/>
</dbReference>
<dbReference type="InterPro" id="IPR010104">
    <property type="entry name" value="TonB_rcpt_bac"/>
</dbReference>
<feature type="domain" description="TonB-dependent receptor-like beta-barrel" evidence="4">
    <location>
        <begin position="326"/>
        <end position="841"/>
    </location>
</feature>
<name>A0A916TDL6_9SPHN</name>
<dbReference type="Pfam" id="PF00593">
    <property type="entry name" value="TonB_dep_Rec_b-barrel"/>
    <property type="match status" value="1"/>
</dbReference>
<comment type="subcellular location">
    <subcellularLocation>
        <location evidence="1">Cell outer membrane</location>
    </subcellularLocation>
</comment>
<dbReference type="GO" id="GO:0009279">
    <property type="term" value="C:cell outer membrane"/>
    <property type="evidence" value="ECO:0007669"/>
    <property type="project" value="UniProtKB-SubCell"/>
</dbReference>
<dbReference type="PANTHER" id="PTHR40980">
    <property type="entry name" value="PLUG DOMAIN-CONTAINING PROTEIN"/>
    <property type="match status" value="1"/>
</dbReference>
<gene>
    <name evidence="5" type="primary">iroN</name>
    <name evidence="5" type="ORF">GCM10011380_33010</name>
</gene>
<keyword evidence="6" id="KW-1185">Reference proteome</keyword>
<dbReference type="PANTHER" id="PTHR40980:SF3">
    <property type="entry name" value="TONB-DEPENDENT RECEPTOR-LIKE BETA-BARREL DOMAIN-CONTAINING PROTEIN"/>
    <property type="match status" value="1"/>
</dbReference>